<feature type="domain" description="Histidine kinase" evidence="7">
    <location>
        <begin position="469"/>
        <end position="682"/>
    </location>
</feature>
<evidence type="ECO:0000256" key="5">
    <source>
        <dbReference type="ARBA" id="ARBA00022777"/>
    </source>
</evidence>
<dbReference type="SMART" id="SM00388">
    <property type="entry name" value="HisKA"/>
    <property type="match status" value="1"/>
</dbReference>
<keyword evidence="5" id="KW-0418">Kinase</keyword>
<dbReference type="SUPFAM" id="SSF47384">
    <property type="entry name" value="Homodimeric domain of signal transducing histidine kinase"/>
    <property type="match status" value="1"/>
</dbReference>
<evidence type="ECO:0000313" key="9">
    <source>
        <dbReference type="Proteomes" id="UP000598820"/>
    </source>
</evidence>
<dbReference type="PANTHER" id="PTHR43047:SF72">
    <property type="entry name" value="OSMOSENSING HISTIDINE PROTEIN KINASE SLN1"/>
    <property type="match status" value="1"/>
</dbReference>
<dbReference type="GO" id="GO:0000155">
    <property type="term" value="F:phosphorelay sensor kinase activity"/>
    <property type="evidence" value="ECO:0007669"/>
    <property type="project" value="InterPro"/>
</dbReference>
<dbReference type="SUPFAM" id="SSF55874">
    <property type="entry name" value="ATPase domain of HSP90 chaperone/DNA topoisomerase II/histidine kinase"/>
    <property type="match status" value="1"/>
</dbReference>
<dbReference type="RefSeq" id="WP_190885037.1">
    <property type="nucleotide sequence ID" value="NZ_JACWZY010000001.1"/>
</dbReference>
<proteinExistence type="predicted"/>
<dbReference type="InterPro" id="IPR019734">
    <property type="entry name" value="TPR_rpt"/>
</dbReference>
<dbReference type="InterPro" id="IPR036890">
    <property type="entry name" value="HATPase_C_sf"/>
</dbReference>
<dbReference type="InterPro" id="IPR003661">
    <property type="entry name" value="HisK_dim/P_dom"/>
</dbReference>
<dbReference type="PRINTS" id="PR00344">
    <property type="entry name" value="BCTRLSENSOR"/>
</dbReference>
<keyword evidence="3" id="KW-0597">Phosphoprotein</keyword>
<name>A0A927APW5_9BACT</name>
<evidence type="ECO:0000259" key="7">
    <source>
        <dbReference type="PROSITE" id="PS50109"/>
    </source>
</evidence>
<dbReference type="InterPro" id="IPR005467">
    <property type="entry name" value="His_kinase_dom"/>
</dbReference>
<gene>
    <name evidence="8" type="ORF">IC229_00910</name>
</gene>
<dbReference type="InterPro" id="IPR011990">
    <property type="entry name" value="TPR-like_helical_dom_sf"/>
</dbReference>
<comment type="caution">
    <text evidence="8">The sequence shown here is derived from an EMBL/GenBank/DDBJ whole genome shotgun (WGS) entry which is preliminary data.</text>
</comment>
<evidence type="ECO:0000256" key="4">
    <source>
        <dbReference type="ARBA" id="ARBA00022679"/>
    </source>
</evidence>
<evidence type="ECO:0000256" key="1">
    <source>
        <dbReference type="ARBA" id="ARBA00000085"/>
    </source>
</evidence>
<evidence type="ECO:0000256" key="3">
    <source>
        <dbReference type="ARBA" id="ARBA00022553"/>
    </source>
</evidence>
<comment type="catalytic activity">
    <reaction evidence="1">
        <text>ATP + protein L-histidine = ADP + protein N-phospho-L-histidine.</text>
        <dbReference type="EC" id="2.7.13.3"/>
    </reaction>
</comment>
<sequence>MRRIFLALVLLLQTGILLAQPERSFTVETLKQQLANATQDSTRLSRCLSIAQQYYERTQFDSLYPYVQRGLKLLTKSPSHTYASELYFLLSRYYRDKGLYKKGLQFSQQSVEHALQNHDPKRTAELQYYLAAIYTDAGDLSKAVDQIGANLRYLQQYEDGPTRAANYTLMVNLFEGLKNKSMVKLYWQKYVALDKRSWPAEDKMLAYGNIGEFLQEEGKLKEAEQQFRKALFYAYQAPTPDISVAISLGYLGINLRTQGQYQKAIEVFQQAFAKSKSLKSLSHMSSIKRGLALTYLAMQKPHEAHREAQYALLLARKSKAKDRIIASLNCLGTILEDQGQYRQALQNYQEEQQLKEQKYTEATIQKIAQMEAQFDAETKENTIKLLQKDAQIDRLNALRQQEQLALARRTQLVAGLFIGLLIVVIALIVYGLRKSRRSNALLTQQKTLLQQTASQLAETNSVKDKLFSLISHDLRSPVASLKNGLRQMRTLNQQVDQFPAMDRLDKQVDNVLTLLTNLLDWSMIQLKGFQSILQPVRLSDVTDEVISQSSDLIQQKQLNVINQVNVAHLALADPHQIRAVVRNVVVNAIKFTPAGGFIRLVSLIEQNWVELQIRDTGLGMSAEQLIALNTAPEIRTGTQGEKGTGLGLRICREMLERQNGDLQIQSRVGKGTFVRIRLAIAEESPLPNLPSVANQHG</sequence>
<dbReference type="GO" id="GO:0005886">
    <property type="term" value="C:plasma membrane"/>
    <property type="evidence" value="ECO:0007669"/>
    <property type="project" value="TreeGrafter"/>
</dbReference>
<dbReference type="Pfam" id="PF13424">
    <property type="entry name" value="TPR_12"/>
    <property type="match status" value="1"/>
</dbReference>
<evidence type="ECO:0000313" key="8">
    <source>
        <dbReference type="EMBL" id="MBD2699176.1"/>
    </source>
</evidence>
<dbReference type="PROSITE" id="PS50109">
    <property type="entry name" value="HIS_KIN"/>
    <property type="match status" value="1"/>
</dbReference>
<keyword evidence="6" id="KW-0472">Membrane</keyword>
<keyword evidence="4" id="KW-0808">Transferase</keyword>
<keyword evidence="6" id="KW-0812">Transmembrane</keyword>
<reference evidence="8" key="1">
    <citation type="submission" date="2020-09" db="EMBL/GenBank/DDBJ databases">
        <authorList>
            <person name="Kim M.K."/>
        </authorList>
    </citation>
    <scope>NUCLEOTIDE SEQUENCE</scope>
    <source>
        <strain evidence="8">BT702</strain>
    </source>
</reference>
<dbReference type="Gene3D" id="3.30.565.10">
    <property type="entry name" value="Histidine kinase-like ATPase, C-terminal domain"/>
    <property type="match status" value="1"/>
</dbReference>
<dbReference type="AlphaFoldDB" id="A0A927APW5"/>
<feature type="transmembrane region" description="Helical" evidence="6">
    <location>
        <begin position="412"/>
        <end position="432"/>
    </location>
</feature>
<dbReference type="InterPro" id="IPR003594">
    <property type="entry name" value="HATPase_dom"/>
</dbReference>
<evidence type="ECO:0000256" key="2">
    <source>
        <dbReference type="ARBA" id="ARBA00012438"/>
    </source>
</evidence>
<dbReference type="EMBL" id="JACWZY010000001">
    <property type="protein sequence ID" value="MBD2699176.1"/>
    <property type="molecule type" value="Genomic_DNA"/>
</dbReference>
<dbReference type="PANTHER" id="PTHR43047">
    <property type="entry name" value="TWO-COMPONENT HISTIDINE PROTEIN KINASE"/>
    <property type="match status" value="1"/>
</dbReference>
<dbReference type="GO" id="GO:0009927">
    <property type="term" value="F:histidine phosphotransfer kinase activity"/>
    <property type="evidence" value="ECO:0007669"/>
    <property type="project" value="TreeGrafter"/>
</dbReference>
<evidence type="ECO:0000256" key="6">
    <source>
        <dbReference type="SAM" id="Phobius"/>
    </source>
</evidence>
<accession>A0A927APW5</accession>
<dbReference type="EC" id="2.7.13.3" evidence="2"/>
<dbReference type="InterPro" id="IPR004358">
    <property type="entry name" value="Sig_transdc_His_kin-like_C"/>
</dbReference>
<dbReference type="InterPro" id="IPR036097">
    <property type="entry name" value="HisK_dim/P_sf"/>
</dbReference>
<dbReference type="SMART" id="SM00387">
    <property type="entry name" value="HATPase_c"/>
    <property type="match status" value="1"/>
</dbReference>
<organism evidence="8 9">
    <name type="scientific">Spirosoma profusum</name>
    <dbReference type="NCBI Taxonomy" id="2771354"/>
    <lineage>
        <taxon>Bacteria</taxon>
        <taxon>Pseudomonadati</taxon>
        <taxon>Bacteroidota</taxon>
        <taxon>Cytophagia</taxon>
        <taxon>Cytophagales</taxon>
        <taxon>Cytophagaceae</taxon>
        <taxon>Spirosoma</taxon>
    </lineage>
</organism>
<keyword evidence="6" id="KW-1133">Transmembrane helix</keyword>
<dbReference type="Pfam" id="PF02518">
    <property type="entry name" value="HATPase_c"/>
    <property type="match status" value="1"/>
</dbReference>
<protein>
    <recommendedName>
        <fullName evidence="2">histidine kinase</fullName>
        <ecNumber evidence="2">2.7.13.3</ecNumber>
    </recommendedName>
</protein>
<dbReference type="SMART" id="SM00028">
    <property type="entry name" value="TPR"/>
    <property type="match status" value="5"/>
</dbReference>
<dbReference type="Gene3D" id="1.10.287.130">
    <property type="match status" value="1"/>
</dbReference>
<dbReference type="Proteomes" id="UP000598820">
    <property type="component" value="Unassembled WGS sequence"/>
</dbReference>
<dbReference type="Gene3D" id="1.25.40.10">
    <property type="entry name" value="Tetratricopeptide repeat domain"/>
    <property type="match status" value="2"/>
</dbReference>
<dbReference type="SUPFAM" id="SSF48452">
    <property type="entry name" value="TPR-like"/>
    <property type="match status" value="2"/>
</dbReference>
<keyword evidence="9" id="KW-1185">Reference proteome</keyword>